<feature type="domain" description="N-acetyltransferase ESCO acetyl-transferase" evidence="11">
    <location>
        <begin position="264"/>
        <end position="330"/>
    </location>
</feature>
<dbReference type="GO" id="GO:0007064">
    <property type="term" value="P:mitotic sister chromatid cohesion"/>
    <property type="evidence" value="ECO:0007669"/>
    <property type="project" value="TreeGrafter"/>
</dbReference>
<keyword evidence="3" id="KW-0808">Transferase</keyword>
<evidence type="ECO:0000313" key="12">
    <source>
        <dbReference type="Proteomes" id="UP000694853"/>
    </source>
</evidence>
<evidence type="ECO:0000259" key="11">
    <source>
        <dbReference type="Pfam" id="PF13880"/>
    </source>
</evidence>
<gene>
    <name evidence="13" type="primary">LOC113860943</name>
</gene>
<dbReference type="AlphaFoldDB" id="A0A8B8KZB2"/>
<dbReference type="PANTHER" id="PTHR45884">
    <property type="entry name" value="N-ACETYLTRANSFERASE ECO"/>
    <property type="match status" value="1"/>
</dbReference>
<evidence type="ECO:0000256" key="7">
    <source>
        <dbReference type="ARBA" id="ARBA00023242"/>
    </source>
</evidence>
<proteinExistence type="inferred from homology"/>
<evidence type="ECO:0000256" key="4">
    <source>
        <dbReference type="ARBA" id="ARBA00022723"/>
    </source>
</evidence>
<keyword evidence="8" id="KW-0131">Cell cycle</keyword>
<evidence type="ECO:0000256" key="8">
    <source>
        <dbReference type="ARBA" id="ARBA00023306"/>
    </source>
</evidence>
<sequence length="337" mass="37593">MQPKINAFFKSASASIPTPLHDDLSLWENKQHLIVNTFHRNPNAVPSHPEPESKPYLTGKTVVKNKKRSYAQFHLEFGQSDFLLRACSTCGVKFTPRDAEDEKSHNEFHKSFTQGIQFRGWVNERVISVPSVNGGRIILVSENDPFCHRNKVQDVVQMMEIELGSEWIIHDLCKAYLFVSVQRIVGCVVAEPIEEAFKVVSCSIAGRSEGVRKREKKSCSATLQFGNIVFQREVEKRTLSLSDSEGKERSLGGAILCDRQPIAAACGIRAIWVTPCNRRKCIASQLLDAVRKSFCTGRVLERAQLAFSQPTSAGKALASNYTGTGSFLVYKANKKEA</sequence>
<keyword evidence="6" id="KW-0862">Zinc</keyword>
<evidence type="ECO:0000259" key="10">
    <source>
        <dbReference type="Pfam" id="PF13878"/>
    </source>
</evidence>
<accession>A0A8B8KZB2</accession>
<dbReference type="InterPro" id="IPR028009">
    <property type="entry name" value="ESCO_Acetyltransf_dom"/>
</dbReference>
<protein>
    <submittedName>
        <fullName evidence="13">Protein CHROMOSOME TRANSMISSION FIDELITY 7-like</fullName>
    </submittedName>
</protein>
<keyword evidence="12" id="KW-1185">Reference proteome</keyword>
<reference evidence="12" key="1">
    <citation type="journal article" date="2019" name="Toxins">
        <title>Detection of Abrin-Like and Prepropulchellin-Like Toxin Genes and Transcripts Using Whole Genome Sequencing and Full-Length Transcript Sequencing of Abrus precatorius.</title>
        <authorList>
            <person name="Hovde B.T."/>
            <person name="Daligault H.E."/>
            <person name="Hanschen E.R."/>
            <person name="Kunde Y.A."/>
            <person name="Johnson M.B."/>
            <person name="Starkenburg S.R."/>
            <person name="Johnson S.L."/>
        </authorList>
    </citation>
    <scope>NUCLEOTIDE SEQUENCE [LARGE SCALE GENOMIC DNA]</scope>
</reference>
<feature type="domain" description="N-acetyltransferase ESCO zinc-finger" evidence="10">
    <location>
        <begin position="72"/>
        <end position="110"/>
    </location>
</feature>
<evidence type="ECO:0000313" key="13">
    <source>
        <dbReference type="RefSeq" id="XP_027349326.1"/>
    </source>
</evidence>
<dbReference type="GO" id="GO:0008270">
    <property type="term" value="F:zinc ion binding"/>
    <property type="evidence" value="ECO:0007669"/>
    <property type="project" value="UniProtKB-KW"/>
</dbReference>
<dbReference type="Pfam" id="PF13878">
    <property type="entry name" value="zf-C2H2_3"/>
    <property type="match status" value="1"/>
</dbReference>
<evidence type="ECO:0000256" key="2">
    <source>
        <dbReference type="ARBA" id="ARBA00005816"/>
    </source>
</evidence>
<evidence type="ECO:0000256" key="1">
    <source>
        <dbReference type="ARBA" id="ARBA00004123"/>
    </source>
</evidence>
<keyword evidence="7" id="KW-0539">Nucleus</keyword>
<evidence type="ECO:0000256" key="3">
    <source>
        <dbReference type="ARBA" id="ARBA00022679"/>
    </source>
</evidence>
<dbReference type="InterPro" id="IPR028005">
    <property type="entry name" value="AcTrfase_ESCO_Znf_dom"/>
</dbReference>
<dbReference type="OrthoDB" id="428854at2759"/>
<dbReference type="PANTHER" id="PTHR45884:SF2">
    <property type="entry name" value="N-ACETYLTRANSFERASE ECO"/>
    <property type="match status" value="1"/>
</dbReference>
<comment type="similarity">
    <text evidence="2">Belongs to the acetyltransferase family. ECO subfamily.</text>
</comment>
<dbReference type="RefSeq" id="XP_027349326.1">
    <property type="nucleotide sequence ID" value="XM_027493525.1"/>
</dbReference>
<keyword evidence="4" id="KW-0479">Metal-binding</keyword>
<comment type="subcellular location">
    <subcellularLocation>
        <location evidence="1">Nucleus</location>
    </subcellularLocation>
</comment>
<evidence type="ECO:0000256" key="6">
    <source>
        <dbReference type="ARBA" id="ARBA00022833"/>
    </source>
</evidence>
<dbReference type="GO" id="GO:0061733">
    <property type="term" value="F:protein-lysine-acetyltransferase activity"/>
    <property type="evidence" value="ECO:0007669"/>
    <property type="project" value="TreeGrafter"/>
</dbReference>
<keyword evidence="5" id="KW-0863">Zinc-finger</keyword>
<dbReference type="Pfam" id="PF13880">
    <property type="entry name" value="Acetyltransf_13"/>
    <property type="match status" value="1"/>
</dbReference>
<reference evidence="13" key="2">
    <citation type="submission" date="2025-08" db="UniProtKB">
        <authorList>
            <consortium name="RefSeq"/>
        </authorList>
    </citation>
    <scope>IDENTIFICATION</scope>
    <source>
        <tissue evidence="13">Young leaves</tissue>
    </source>
</reference>
<dbReference type="GO" id="GO:0000785">
    <property type="term" value="C:chromatin"/>
    <property type="evidence" value="ECO:0007669"/>
    <property type="project" value="TreeGrafter"/>
</dbReference>
<dbReference type="GO" id="GO:0005634">
    <property type="term" value="C:nucleus"/>
    <property type="evidence" value="ECO:0007669"/>
    <property type="project" value="UniProtKB-SubCell"/>
</dbReference>
<evidence type="ECO:0000256" key="9">
    <source>
        <dbReference type="ARBA" id="ARBA00023315"/>
    </source>
</evidence>
<dbReference type="Proteomes" id="UP000694853">
    <property type="component" value="Unplaced"/>
</dbReference>
<dbReference type="KEGG" id="aprc:113860943"/>
<keyword evidence="9" id="KW-0012">Acyltransferase</keyword>
<dbReference type="GeneID" id="113860943"/>
<name>A0A8B8KZB2_ABRPR</name>
<evidence type="ECO:0000256" key="5">
    <source>
        <dbReference type="ARBA" id="ARBA00022771"/>
    </source>
</evidence>
<organism evidence="12 13">
    <name type="scientific">Abrus precatorius</name>
    <name type="common">Indian licorice</name>
    <name type="synonym">Glycine abrus</name>
    <dbReference type="NCBI Taxonomy" id="3816"/>
    <lineage>
        <taxon>Eukaryota</taxon>
        <taxon>Viridiplantae</taxon>
        <taxon>Streptophyta</taxon>
        <taxon>Embryophyta</taxon>
        <taxon>Tracheophyta</taxon>
        <taxon>Spermatophyta</taxon>
        <taxon>Magnoliopsida</taxon>
        <taxon>eudicotyledons</taxon>
        <taxon>Gunneridae</taxon>
        <taxon>Pentapetalae</taxon>
        <taxon>rosids</taxon>
        <taxon>fabids</taxon>
        <taxon>Fabales</taxon>
        <taxon>Fabaceae</taxon>
        <taxon>Papilionoideae</taxon>
        <taxon>50 kb inversion clade</taxon>
        <taxon>NPAAA clade</taxon>
        <taxon>indigoferoid/millettioid clade</taxon>
        <taxon>Abreae</taxon>
        <taxon>Abrus</taxon>
    </lineage>
</organism>